<proteinExistence type="predicted"/>
<protein>
    <submittedName>
        <fullName evidence="1">Toxin-antitoxin system, toxin component, RelE family</fullName>
    </submittedName>
</protein>
<evidence type="ECO:0000313" key="1">
    <source>
        <dbReference type="EMBL" id="KXT52717.1"/>
    </source>
</evidence>
<dbReference type="EMBL" id="LTDF01000064">
    <property type="protein sequence ID" value="KXT52717.1"/>
    <property type="molecule type" value="Genomic_DNA"/>
</dbReference>
<accession>A0A139LMP9</accession>
<dbReference type="GO" id="GO:0110001">
    <property type="term" value="C:toxin-antitoxin complex"/>
    <property type="evidence" value="ECO:0007669"/>
    <property type="project" value="InterPro"/>
</dbReference>
<dbReference type="Proteomes" id="UP000070319">
    <property type="component" value="Unassembled WGS sequence"/>
</dbReference>
<dbReference type="RefSeq" id="WP_022208497.1">
    <property type="nucleotide sequence ID" value="NZ_KQ968690.1"/>
</dbReference>
<dbReference type="PATRIC" id="fig|329854.7.peg.1583"/>
<dbReference type="GO" id="GO:0004519">
    <property type="term" value="F:endonuclease activity"/>
    <property type="evidence" value="ECO:0007669"/>
    <property type="project" value="InterPro"/>
</dbReference>
<organism evidence="1">
    <name type="scientific">Bacteroides intestinalis</name>
    <dbReference type="NCBI Taxonomy" id="329854"/>
    <lineage>
        <taxon>Bacteria</taxon>
        <taxon>Pseudomonadati</taxon>
        <taxon>Bacteroidota</taxon>
        <taxon>Bacteroidia</taxon>
        <taxon>Bacteroidales</taxon>
        <taxon>Bacteroidaceae</taxon>
        <taxon>Bacteroides</taxon>
    </lineage>
</organism>
<sequence>MNITGSEKFEKFCKKYNDAQPALEKWVTKVTKASWKNHNELKNDYLSADYVGNNRYVFNIKGNKYRLIVLVVFFAGNIDIRFVGTHSDYDAIDVNKIKTI</sequence>
<name>A0A139LMP9_9BACE</name>
<dbReference type="AlphaFoldDB" id="A0A139LMP9"/>
<dbReference type="Pfam" id="PF09907">
    <property type="entry name" value="HigB_toxin"/>
    <property type="match status" value="1"/>
</dbReference>
<comment type="caution">
    <text evidence="1">The sequence shown here is derived from an EMBL/GenBank/DDBJ whole genome shotgun (WGS) entry which is preliminary data.</text>
</comment>
<dbReference type="InterPro" id="IPR018669">
    <property type="entry name" value="Toxin_HigB"/>
</dbReference>
<reference evidence="1 2" key="1">
    <citation type="submission" date="2016-02" db="EMBL/GenBank/DDBJ databases">
        <authorList>
            <person name="Wen L."/>
            <person name="He K."/>
            <person name="Yang H."/>
        </authorList>
    </citation>
    <scope>NUCLEOTIDE SEQUENCE [LARGE SCALE GENOMIC DNA]</scope>
    <source>
        <strain evidence="1 2">KLE1704</strain>
    </source>
</reference>
<dbReference type="GO" id="GO:0003723">
    <property type="term" value="F:RNA binding"/>
    <property type="evidence" value="ECO:0007669"/>
    <property type="project" value="InterPro"/>
</dbReference>
<gene>
    <name evidence="1" type="ORF">HMPREF2531_01553</name>
</gene>
<evidence type="ECO:0000313" key="2">
    <source>
        <dbReference type="Proteomes" id="UP000070319"/>
    </source>
</evidence>